<dbReference type="STRING" id="98403.A0A151GAI6"/>
<dbReference type="InterPro" id="IPR050360">
    <property type="entry name" value="MFS_Sugar_Transporters"/>
</dbReference>
<dbReference type="InParanoid" id="A0A151GAI6"/>
<dbReference type="PRINTS" id="PR00171">
    <property type="entry name" value="SUGRTRNSPORT"/>
</dbReference>
<evidence type="ECO:0000256" key="8">
    <source>
        <dbReference type="SAM" id="MobiDB-lite"/>
    </source>
</evidence>
<dbReference type="Gene3D" id="1.20.1250.20">
    <property type="entry name" value="MFS general substrate transporter like domains"/>
    <property type="match status" value="1"/>
</dbReference>
<dbReference type="RefSeq" id="XP_040653446.1">
    <property type="nucleotide sequence ID" value="XM_040803342.1"/>
</dbReference>
<keyword evidence="4 9" id="KW-0812">Transmembrane</keyword>
<feature type="transmembrane region" description="Helical" evidence="9">
    <location>
        <begin position="69"/>
        <end position="87"/>
    </location>
</feature>
<dbReference type="Pfam" id="PF00083">
    <property type="entry name" value="Sugar_tr"/>
    <property type="match status" value="1"/>
</dbReference>
<keyword evidence="3 7" id="KW-0813">Transport</keyword>
<comment type="similarity">
    <text evidence="2 7">Belongs to the major facilitator superfamily. Sugar transporter (TC 2.A.1.1) family.</text>
</comment>
<feature type="transmembrane region" description="Helical" evidence="9">
    <location>
        <begin position="117"/>
        <end position="140"/>
    </location>
</feature>
<evidence type="ECO:0000256" key="4">
    <source>
        <dbReference type="ARBA" id="ARBA00022692"/>
    </source>
</evidence>
<comment type="subcellular location">
    <subcellularLocation>
        <location evidence="1">Membrane</location>
        <topology evidence="1">Multi-pass membrane protein</topology>
    </subcellularLocation>
</comment>
<dbReference type="PROSITE" id="PS50850">
    <property type="entry name" value="MFS"/>
    <property type="match status" value="1"/>
</dbReference>
<evidence type="ECO:0000256" key="6">
    <source>
        <dbReference type="ARBA" id="ARBA00023136"/>
    </source>
</evidence>
<dbReference type="PANTHER" id="PTHR48022:SF44">
    <property type="entry name" value="SUGAR TRANSPORTER, PUTATIVE (AFU_ORTHOLOGUE AFUA_4G14610)-RELATED"/>
    <property type="match status" value="1"/>
</dbReference>
<proteinExistence type="inferred from homology"/>
<dbReference type="PANTHER" id="PTHR48022">
    <property type="entry name" value="PLASTIDIC GLUCOSE TRANSPORTER 4"/>
    <property type="match status" value="1"/>
</dbReference>
<dbReference type="Proteomes" id="UP000076580">
    <property type="component" value="Chromosome 03"/>
</dbReference>
<accession>A0A151GAI6</accession>
<dbReference type="InterPro" id="IPR036259">
    <property type="entry name" value="MFS_trans_sf"/>
</dbReference>
<keyword evidence="12" id="KW-1185">Reference proteome</keyword>
<dbReference type="InterPro" id="IPR003663">
    <property type="entry name" value="Sugar/inositol_transpt"/>
</dbReference>
<feature type="domain" description="Major facilitator superfamily (MFS) profile" evidence="10">
    <location>
        <begin position="19"/>
        <end position="473"/>
    </location>
</feature>
<feature type="transmembrane region" description="Helical" evidence="9">
    <location>
        <begin position="448"/>
        <end position="469"/>
    </location>
</feature>
<dbReference type="GeneID" id="63718693"/>
<feature type="region of interest" description="Disordered" evidence="8">
    <location>
        <begin position="520"/>
        <end position="560"/>
    </location>
</feature>
<evidence type="ECO:0000256" key="3">
    <source>
        <dbReference type="ARBA" id="ARBA00022448"/>
    </source>
</evidence>
<evidence type="ECO:0000256" key="7">
    <source>
        <dbReference type="RuleBase" id="RU003346"/>
    </source>
</evidence>
<evidence type="ECO:0000313" key="12">
    <source>
        <dbReference type="Proteomes" id="UP000076580"/>
    </source>
</evidence>
<evidence type="ECO:0000256" key="5">
    <source>
        <dbReference type="ARBA" id="ARBA00022989"/>
    </source>
</evidence>
<feature type="transmembrane region" description="Helical" evidence="9">
    <location>
        <begin position="420"/>
        <end position="442"/>
    </location>
</feature>
<feature type="transmembrane region" description="Helical" evidence="9">
    <location>
        <begin position="385"/>
        <end position="408"/>
    </location>
</feature>
<feature type="transmembrane region" description="Helical" evidence="9">
    <location>
        <begin position="345"/>
        <end position="365"/>
    </location>
</feature>
<dbReference type="InterPro" id="IPR020846">
    <property type="entry name" value="MFS_dom"/>
</dbReference>
<dbReference type="NCBIfam" id="TIGR00879">
    <property type="entry name" value="SP"/>
    <property type="match status" value="1"/>
</dbReference>
<keyword evidence="5 9" id="KW-1133">Transmembrane helix</keyword>
<name>A0A151GAI6_DRECN</name>
<dbReference type="InterPro" id="IPR005828">
    <property type="entry name" value="MFS_sugar_transport-like"/>
</dbReference>
<sequence>MASLTVWKRLPGKLLLATINLVAATALIFEGYNQGVYGTISGTPGFIAMAGIGSDGIVTDVTKQGGLAAAYYFGAMWACFIGGWVGDTIGRRRGTALGAAFGIVGAALQASSRGACMFLFARVVAGIGVGFVNSIVPPWVSELSESHDRGACFSLVFVANYLGVVLSYWINFGLRDADPSFRWQCPLACMILPLLVVLVALPFLPESPRWLLANDRRNDAIDILCKLRGDLASDDVSIRRELEQMDALVEATRHKRNRLVHVILGGRHSGPLHLGRRAVMGFALQWIQQWSGILAVVGWAGTLFALAGFGTHKSLLLAGLANAVGVPGTAAAALVVDRIGRVRSLLASFVLQAACLFSIAILIKASQDAAAAADSDRASRLGTAAASFVFVYTWFFTMFNIIPAWCYGTEIWPPEIRAKGYSFTIFGWATGCGMTQFLIPIMLSRLGYGTYIFFGAINMVVLPIIWLFYPEVANRSLEEVSLLFTSDNPLVSSNMREYHRRVDEAGGNVAVAARRLLDEASQPSVSSTPVVRHEAKKGAKGSPPIQVQEKGVVQNTATDR</sequence>
<feature type="transmembrane region" description="Helical" evidence="9">
    <location>
        <begin position="12"/>
        <end position="29"/>
    </location>
</feature>
<evidence type="ECO:0000256" key="9">
    <source>
        <dbReference type="SAM" id="Phobius"/>
    </source>
</evidence>
<organism evidence="11 12">
    <name type="scientific">Drechmeria coniospora</name>
    <name type="common">Nematophagous fungus</name>
    <name type="synonym">Meria coniospora</name>
    <dbReference type="NCBI Taxonomy" id="98403"/>
    <lineage>
        <taxon>Eukaryota</taxon>
        <taxon>Fungi</taxon>
        <taxon>Dikarya</taxon>
        <taxon>Ascomycota</taxon>
        <taxon>Pezizomycotina</taxon>
        <taxon>Sordariomycetes</taxon>
        <taxon>Hypocreomycetidae</taxon>
        <taxon>Hypocreales</taxon>
        <taxon>Ophiocordycipitaceae</taxon>
        <taxon>Drechmeria</taxon>
    </lineage>
</organism>
<feature type="transmembrane region" description="Helical" evidence="9">
    <location>
        <begin position="315"/>
        <end position="336"/>
    </location>
</feature>
<dbReference type="AlphaFoldDB" id="A0A151GAI6"/>
<reference evidence="11 12" key="1">
    <citation type="journal article" date="2016" name="Sci. Rep.">
        <title>Insights into Adaptations to a Near-Obligate Nematode Endoparasitic Lifestyle from the Finished Genome of Drechmeria coniospora.</title>
        <authorList>
            <person name="Zhang L."/>
            <person name="Zhou Z."/>
            <person name="Guo Q."/>
            <person name="Fokkens L."/>
            <person name="Miskei M."/>
            <person name="Pocsi I."/>
            <person name="Zhang W."/>
            <person name="Chen M."/>
            <person name="Wang L."/>
            <person name="Sun Y."/>
            <person name="Donzelli B.G."/>
            <person name="Gibson D.M."/>
            <person name="Nelson D.R."/>
            <person name="Luo J.G."/>
            <person name="Rep M."/>
            <person name="Liu H."/>
            <person name="Yang S."/>
            <person name="Wang J."/>
            <person name="Krasnoff S.B."/>
            <person name="Xu Y."/>
            <person name="Molnar I."/>
            <person name="Lin M."/>
        </authorList>
    </citation>
    <scope>NUCLEOTIDE SEQUENCE [LARGE SCALE GENOMIC DNA]</scope>
    <source>
        <strain evidence="11 12">ARSEF 6962</strain>
    </source>
</reference>
<dbReference type="SUPFAM" id="SSF103473">
    <property type="entry name" value="MFS general substrate transporter"/>
    <property type="match status" value="1"/>
</dbReference>
<feature type="transmembrane region" description="Helical" evidence="9">
    <location>
        <begin position="152"/>
        <end position="169"/>
    </location>
</feature>
<keyword evidence="6 9" id="KW-0472">Membrane</keyword>
<protein>
    <submittedName>
        <fullName evidence="11">Putative mfs monosaccharide protein</fullName>
    </submittedName>
</protein>
<evidence type="ECO:0000256" key="1">
    <source>
        <dbReference type="ARBA" id="ARBA00004141"/>
    </source>
</evidence>
<feature type="transmembrane region" description="Helical" evidence="9">
    <location>
        <begin position="290"/>
        <end position="309"/>
    </location>
</feature>
<dbReference type="EMBL" id="LAYC01000003">
    <property type="protein sequence ID" value="KYK54094.1"/>
    <property type="molecule type" value="Genomic_DNA"/>
</dbReference>
<comment type="caution">
    <text evidence="11">The sequence shown here is derived from an EMBL/GenBank/DDBJ whole genome shotgun (WGS) entry which is preliminary data.</text>
</comment>
<dbReference type="GO" id="GO:0005351">
    <property type="term" value="F:carbohydrate:proton symporter activity"/>
    <property type="evidence" value="ECO:0007669"/>
    <property type="project" value="TreeGrafter"/>
</dbReference>
<dbReference type="GO" id="GO:0016020">
    <property type="term" value="C:membrane"/>
    <property type="evidence" value="ECO:0007669"/>
    <property type="project" value="UniProtKB-SubCell"/>
</dbReference>
<evidence type="ECO:0000256" key="2">
    <source>
        <dbReference type="ARBA" id="ARBA00010992"/>
    </source>
</evidence>
<feature type="transmembrane region" description="Helical" evidence="9">
    <location>
        <begin position="181"/>
        <end position="204"/>
    </location>
</feature>
<gene>
    <name evidence="11" type="ORF">DCS_06050</name>
</gene>
<evidence type="ECO:0000259" key="10">
    <source>
        <dbReference type="PROSITE" id="PS50850"/>
    </source>
</evidence>
<evidence type="ECO:0000313" key="11">
    <source>
        <dbReference type="EMBL" id="KYK54094.1"/>
    </source>
</evidence>